<dbReference type="Gene3D" id="1.10.3810.10">
    <property type="entry name" value="Biosynthetic peptidoglycan transglycosylase-like"/>
    <property type="match status" value="1"/>
</dbReference>
<dbReference type="FunFam" id="1.10.3810.10:FF:000001">
    <property type="entry name" value="Penicillin-binding protein 1A"/>
    <property type="match status" value="1"/>
</dbReference>
<evidence type="ECO:0000256" key="4">
    <source>
        <dbReference type="ARBA" id="ARBA00022475"/>
    </source>
</evidence>
<evidence type="ECO:0000256" key="2">
    <source>
        <dbReference type="ARBA" id="ARBA00007090"/>
    </source>
</evidence>
<comment type="caution">
    <text evidence="19">The sequence shown here is derived from an EMBL/GenBank/DDBJ whole genome shotgun (WGS) entry which is preliminary data.</text>
</comment>
<evidence type="ECO:0000313" key="19">
    <source>
        <dbReference type="EMBL" id="OGG42850.1"/>
    </source>
</evidence>
<dbReference type="GO" id="GO:0008658">
    <property type="term" value="F:penicillin binding"/>
    <property type="evidence" value="ECO:0007669"/>
    <property type="project" value="InterPro"/>
</dbReference>
<comment type="catalytic activity">
    <reaction evidence="16">
        <text>[GlcNAc-(1-&gt;4)-Mur2Ac(oyl-L-Ala-gamma-D-Glu-L-Lys-D-Ala-D-Ala)](n)-di-trans,octa-cis-undecaprenyl diphosphate + beta-D-GlcNAc-(1-&gt;4)-Mur2Ac(oyl-L-Ala-gamma-D-Glu-L-Lys-D-Ala-D-Ala)-di-trans,octa-cis-undecaprenyl diphosphate = [GlcNAc-(1-&gt;4)-Mur2Ac(oyl-L-Ala-gamma-D-Glu-L-Lys-D-Ala-D-Ala)](n+1)-di-trans,octa-cis-undecaprenyl diphosphate + di-trans,octa-cis-undecaprenyl diphosphate + H(+)</text>
        <dbReference type="Rhea" id="RHEA:23708"/>
        <dbReference type="Rhea" id="RHEA-COMP:9602"/>
        <dbReference type="Rhea" id="RHEA-COMP:9603"/>
        <dbReference type="ChEBI" id="CHEBI:15378"/>
        <dbReference type="ChEBI" id="CHEBI:58405"/>
        <dbReference type="ChEBI" id="CHEBI:60033"/>
        <dbReference type="ChEBI" id="CHEBI:78435"/>
        <dbReference type="EC" id="2.4.99.28"/>
    </reaction>
</comment>
<dbReference type="GO" id="GO:0008360">
    <property type="term" value="P:regulation of cell shape"/>
    <property type="evidence" value="ECO:0007669"/>
    <property type="project" value="UniProtKB-KW"/>
</dbReference>
<accession>A0A1F6C109</accession>
<evidence type="ECO:0000256" key="15">
    <source>
        <dbReference type="ARBA" id="ARBA00034000"/>
    </source>
</evidence>
<dbReference type="InterPro" id="IPR050396">
    <property type="entry name" value="Glycosyltr_51/Transpeptidase"/>
</dbReference>
<evidence type="ECO:0000256" key="1">
    <source>
        <dbReference type="ARBA" id="ARBA00004236"/>
    </source>
</evidence>
<dbReference type="InterPro" id="IPR012338">
    <property type="entry name" value="Beta-lactam/transpept-like"/>
</dbReference>
<keyword evidence="14" id="KW-0961">Cell wall biogenesis/degradation</keyword>
<evidence type="ECO:0000256" key="8">
    <source>
        <dbReference type="ARBA" id="ARBA00022679"/>
    </source>
</evidence>
<evidence type="ECO:0000256" key="12">
    <source>
        <dbReference type="ARBA" id="ARBA00023136"/>
    </source>
</evidence>
<keyword evidence="12" id="KW-0472">Membrane</keyword>
<keyword evidence="13" id="KW-0511">Multifunctional enzyme</keyword>
<dbReference type="GO" id="GO:0006508">
    <property type="term" value="P:proteolysis"/>
    <property type="evidence" value="ECO:0007669"/>
    <property type="project" value="UniProtKB-KW"/>
</dbReference>
<dbReference type="Pfam" id="PF00912">
    <property type="entry name" value="Transgly"/>
    <property type="match status" value="1"/>
</dbReference>
<comment type="catalytic activity">
    <reaction evidence="15">
        <text>Preferential cleavage: (Ac)2-L-Lys-D-Ala-|-D-Ala. Also transpeptidation of peptidyl-alanyl moieties that are N-acyl substituents of D-alanine.</text>
        <dbReference type="EC" id="3.4.16.4"/>
    </reaction>
</comment>
<dbReference type="GO" id="GO:0008955">
    <property type="term" value="F:peptidoglycan glycosyltransferase activity"/>
    <property type="evidence" value="ECO:0007669"/>
    <property type="project" value="UniProtKB-EC"/>
</dbReference>
<comment type="subcellular location">
    <subcellularLocation>
        <location evidence="1">Cell membrane</location>
    </subcellularLocation>
</comment>
<proteinExistence type="inferred from homology"/>
<dbReference type="GO" id="GO:0009252">
    <property type="term" value="P:peptidoglycan biosynthetic process"/>
    <property type="evidence" value="ECO:0007669"/>
    <property type="project" value="UniProtKB-KW"/>
</dbReference>
<comment type="similarity">
    <text evidence="3">In the N-terminal section; belongs to the glycosyltransferase 51 family.</text>
</comment>
<keyword evidence="9" id="KW-0378">Hydrolase</keyword>
<keyword evidence="5" id="KW-0121">Carboxypeptidase</keyword>
<dbReference type="GO" id="GO:0005886">
    <property type="term" value="C:plasma membrane"/>
    <property type="evidence" value="ECO:0007669"/>
    <property type="project" value="UniProtKB-SubCell"/>
</dbReference>
<evidence type="ECO:0000256" key="9">
    <source>
        <dbReference type="ARBA" id="ARBA00022801"/>
    </source>
</evidence>
<dbReference type="GO" id="GO:0009002">
    <property type="term" value="F:serine-type D-Ala-D-Ala carboxypeptidase activity"/>
    <property type="evidence" value="ECO:0007669"/>
    <property type="project" value="UniProtKB-EC"/>
</dbReference>
<feature type="domain" description="Penicillin-binding protein transpeptidase" evidence="17">
    <location>
        <begin position="327"/>
        <end position="606"/>
    </location>
</feature>
<organism evidence="19 20">
    <name type="scientific">Candidatus Jorgensenbacteria bacterium RIFCSPLOWO2_12_FULL_42_11</name>
    <dbReference type="NCBI Taxonomy" id="1798473"/>
    <lineage>
        <taxon>Bacteria</taxon>
        <taxon>Candidatus Joergenseniibacteriota</taxon>
    </lineage>
</organism>
<evidence type="ECO:0000259" key="17">
    <source>
        <dbReference type="Pfam" id="PF00905"/>
    </source>
</evidence>
<dbReference type="Gene3D" id="3.40.710.10">
    <property type="entry name" value="DD-peptidase/beta-lactamase superfamily"/>
    <property type="match status" value="1"/>
</dbReference>
<evidence type="ECO:0000256" key="5">
    <source>
        <dbReference type="ARBA" id="ARBA00022645"/>
    </source>
</evidence>
<evidence type="ECO:0000256" key="10">
    <source>
        <dbReference type="ARBA" id="ARBA00022960"/>
    </source>
</evidence>
<dbReference type="AlphaFoldDB" id="A0A1F6C109"/>
<evidence type="ECO:0000256" key="13">
    <source>
        <dbReference type="ARBA" id="ARBA00023268"/>
    </source>
</evidence>
<evidence type="ECO:0000259" key="18">
    <source>
        <dbReference type="Pfam" id="PF00912"/>
    </source>
</evidence>
<evidence type="ECO:0000256" key="3">
    <source>
        <dbReference type="ARBA" id="ARBA00007739"/>
    </source>
</evidence>
<keyword evidence="6" id="KW-0645">Protease</keyword>
<evidence type="ECO:0000256" key="6">
    <source>
        <dbReference type="ARBA" id="ARBA00022670"/>
    </source>
</evidence>
<evidence type="ECO:0000256" key="16">
    <source>
        <dbReference type="ARBA" id="ARBA00049902"/>
    </source>
</evidence>
<dbReference type="STRING" id="1798473.A3G50_02200"/>
<dbReference type="InterPro" id="IPR036950">
    <property type="entry name" value="PBP_transglycosylase"/>
</dbReference>
<dbReference type="Proteomes" id="UP000176633">
    <property type="component" value="Unassembled WGS sequence"/>
</dbReference>
<sequence length="820" mass="91591">MKPKKKTIIKIAGLIMLIFLSLAAGGSVYVSSLLKDLPVLKQTSNQQLAQSTKIYDRTGKTLLYEIHAEENRTVIPFDEIPDYAKKATIAIEDRDFYSHSAFDWRAIVRATFNNLVRGKIQGGSTIAQQLAKNAFLSSGKTLRRKIKELALAIQLERRYTKDEILALYLNQIPYGSNIYGIEAAAQTYFNKPAKKINLAESAVLAALIQAPSYYSPWGYHLDELKKRQEFVLDQMLKLNFIDAAEKDLAQATKLVFAPPSLGAIKAPHFVMEVKEYLINRYGEDAVEKGGLRVTTSLDYDLQQLAEKAVAEGAARNEKLYHGKNAALLAQDAKTGQILALVGSRDYFDVKNEGNFNVATRGLRQPGSALKPFVYLTAFKKGYTPNTVLFDAPTEFTANNPACPAAVDFSNQNPICFHPQNFDKKFRGSVDLKNSLAQSINIPSVKLLYLAGLSDVLETLRSFGISTLTDPQRYGLSLVLGGGEVKLIDLVEAYSVLSQEGVKHSQVMVLKIENSNGEILEEYRGKNEKVTEPLYPQLINNILLDADLRQPLFASSLNLTVFPDQEVALKTGTSNDFRDAWAMGYTRSLVVGVWAGNNNNSSMQQQAGSILAAVPIWRAFMDEALKKQTLSETFTRPDLVLAEKPMLRGESIIKYKINDIEYPQVHDILYYVDKDNPAGPNPQNPQNDPQFENWEEGLMEWLKINVPDFSRYNQTPPGLSLGSSNEQNSGLEITELFPKSGDFAKDAINVKATIKSNNNLDKIEIYLNEQLIDRKNPNSLGVYEYQYQIINQKIELQNILKLKIGDVFGNSAEKESIIFSQ</sequence>
<evidence type="ECO:0000256" key="7">
    <source>
        <dbReference type="ARBA" id="ARBA00022676"/>
    </source>
</evidence>
<keyword evidence="11" id="KW-0573">Peptidoglycan synthesis</keyword>
<protein>
    <submittedName>
        <fullName evidence="19">Uncharacterized protein</fullName>
    </submittedName>
</protein>
<dbReference type="InterPro" id="IPR001264">
    <property type="entry name" value="Glyco_trans_51"/>
</dbReference>
<keyword evidence="10" id="KW-0133">Cell shape</keyword>
<keyword evidence="8" id="KW-0808">Transferase</keyword>
<gene>
    <name evidence="19" type="ORF">A3G50_02200</name>
</gene>
<dbReference type="SUPFAM" id="SSF56601">
    <property type="entry name" value="beta-lactamase/transpeptidase-like"/>
    <property type="match status" value="1"/>
</dbReference>
<evidence type="ECO:0000256" key="11">
    <source>
        <dbReference type="ARBA" id="ARBA00022984"/>
    </source>
</evidence>
<comment type="similarity">
    <text evidence="2">In the C-terminal section; belongs to the transpeptidase family.</text>
</comment>
<evidence type="ECO:0000256" key="14">
    <source>
        <dbReference type="ARBA" id="ARBA00023316"/>
    </source>
</evidence>
<reference evidence="19 20" key="1">
    <citation type="journal article" date="2016" name="Nat. Commun.">
        <title>Thousands of microbial genomes shed light on interconnected biogeochemical processes in an aquifer system.</title>
        <authorList>
            <person name="Anantharaman K."/>
            <person name="Brown C.T."/>
            <person name="Hug L.A."/>
            <person name="Sharon I."/>
            <person name="Castelle C.J."/>
            <person name="Probst A.J."/>
            <person name="Thomas B.C."/>
            <person name="Singh A."/>
            <person name="Wilkins M.J."/>
            <person name="Karaoz U."/>
            <person name="Brodie E.L."/>
            <person name="Williams K.H."/>
            <person name="Hubbard S.S."/>
            <person name="Banfield J.F."/>
        </authorList>
    </citation>
    <scope>NUCLEOTIDE SEQUENCE [LARGE SCALE GENOMIC DNA]</scope>
</reference>
<dbReference type="PANTHER" id="PTHR32282:SF11">
    <property type="entry name" value="PENICILLIN-BINDING PROTEIN 1B"/>
    <property type="match status" value="1"/>
</dbReference>
<evidence type="ECO:0000313" key="20">
    <source>
        <dbReference type="Proteomes" id="UP000176633"/>
    </source>
</evidence>
<name>A0A1F6C109_9BACT</name>
<dbReference type="Pfam" id="PF00905">
    <property type="entry name" value="Transpeptidase"/>
    <property type="match status" value="1"/>
</dbReference>
<dbReference type="SUPFAM" id="SSF53955">
    <property type="entry name" value="Lysozyme-like"/>
    <property type="match status" value="1"/>
</dbReference>
<feature type="domain" description="Glycosyl transferase family 51" evidence="18">
    <location>
        <begin position="62"/>
        <end position="235"/>
    </location>
</feature>
<keyword evidence="4" id="KW-1003">Cell membrane</keyword>
<keyword evidence="7" id="KW-0328">Glycosyltransferase</keyword>
<dbReference type="PANTHER" id="PTHR32282">
    <property type="entry name" value="BINDING PROTEIN TRANSPEPTIDASE, PUTATIVE-RELATED"/>
    <property type="match status" value="1"/>
</dbReference>
<dbReference type="GO" id="GO:0071555">
    <property type="term" value="P:cell wall organization"/>
    <property type="evidence" value="ECO:0007669"/>
    <property type="project" value="UniProtKB-KW"/>
</dbReference>
<dbReference type="GO" id="GO:0030288">
    <property type="term" value="C:outer membrane-bounded periplasmic space"/>
    <property type="evidence" value="ECO:0007669"/>
    <property type="project" value="TreeGrafter"/>
</dbReference>
<dbReference type="InterPro" id="IPR023346">
    <property type="entry name" value="Lysozyme-like_dom_sf"/>
</dbReference>
<dbReference type="EMBL" id="MFKM01000035">
    <property type="protein sequence ID" value="OGG42850.1"/>
    <property type="molecule type" value="Genomic_DNA"/>
</dbReference>
<dbReference type="InterPro" id="IPR001460">
    <property type="entry name" value="PCN-bd_Tpept"/>
</dbReference>